<evidence type="ECO:0000313" key="1">
    <source>
        <dbReference type="EMBL" id="CAG8622780.1"/>
    </source>
</evidence>
<sequence>MDIYSLLIFGAIGSEVLLSELNPIYDLAFTFKEKNTLRIYYYENSNEAEKALSVLETCQTIEEKYDFLKYISLKIDEPQAKCIITVENIEKAIKPYIRDLPRKLSDNILNDVYDISTYL</sequence>
<dbReference type="EMBL" id="CAJVPQ010003264">
    <property type="protein sequence ID" value="CAG8622780.1"/>
    <property type="molecule type" value="Genomic_DNA"/>
</dbReference>
<organism evidence="1 2">
    <name type="scientific">Funneliformis caledonium</name>
    <dbReference type="NCBI Taxonomy" id="1117310"/>
    <lineage>
        <taxon>Eukaryota</taxon>
        <taxon>Fungi</taxon>
        <taxon>Fungi incertae sedis</taxon>
        <taxon>Mucoromycota</taxon>
        <taxon>Glomeromycotina</taxon>
        <taxon>Glomeromycetes</taxon>
        <taxon>Glomerales</taxon>
        <taxon>Glomeraceae</taxon>
        <taxon>Funneliformis</taxon>
    </lineage>
</organism>
<name>A0A9N9D4F1_9GLOM</name>
<reference evidence="1" key="1">
    <citation type="submission" date="2021-06" db="EMBL/GenBank/DDBJ databases">
        <authorList>
            <person name="Kallberg Y."/>
            <person name="Tangrot J."/>
            <person name="Rosling A."/>
        </authorList>
    </citation>
    <scope>NUCLEOTIDE SEQUENCE</scope>
    <source>
        <strain evidence="1">UK204</strain>
    </source>
</reference>
<dbReference type="AlphaFoldDB" id="A0A9N9D4F1"/>
<gene>
    <name evidence="1" type="ORF">FCALED_LOCUS9642</name>
</gene>
<dbReference type="Proteomes" id="UP000789570">
    <property type="component" value="Unassembled WGS sequence"/>
</dbReference>
<proteinExistence type="predicted"/>
<accession>A0A9N9D4F1</accession>
<evidence type="ECO:0000313" key="2">
    <source>
        <dbReference type="Proteomes" id="UP000789570"/>
    </source>
</evidence>
<protein>
    <submittedName>
        <fullName evidence="1">14772_t:CDS:1</fullName>
    </submittedName>
</protein>
<keyword evidence="2" id="KW-1185">Reference proteome</keyword>
<comment type="caution">
    <text evidence="1">The sequence shown here is derived from an EMBL/GenBank/DDBJ whole genome shotgun (WGS) entry which is preliminary data.</text>
</comment>
<feature type="non-terminal residue" evidence="1">
    <location>
        <position position="1"/>
    </location>
</feature>